<dbReference type="Proteomes" id="UP001281761">
    <property type="component" value="Unassembled WGS sequence"/>
</dbReference>
<name>A0ABQ9Y133_9EUKA</name>
<proteinExistence type="predicted"/>
<keyword evidence="2" id="KW-1185">Reference proteome</keyword>
<accession>A0ABQ9Y133</accession>
<organism evidence="1 2">
    <name type="scientific">Blattamonas nauphoetae</name>
    <dbReference type="NCBI Taxonomy" id="2049346"/>
    <lineage>
        <taxon>Eukaryota</taxon>
        <taxon>Metamonada</taxon>
        <taxon>Preaxostyla</taxon>
        <taxon>Oxymonadida</taxon>
        <taxon>Blattamonas</taxon>
    </lineage>
</organism>
<gene>
    <name evidence="1" type="ORF">BLNAU_7602</name>
</gene>
<protein>
    <submittedName>
        <fullName evidence="1">Uncharacterized protein</fullName>
    </submittedName>
</protein>
<evidence type="ECO:0000313" key="2">
    <source>
        <dbReference type="Proteomes" id="UP001281761"/>
    </source>
</evidence>
<comment type="caution">
    <text evidence="1">The sequence shown here is derived from an EMBL/GenBank/DDBJ whole genome shotgun (WGS) entry which is preliminary data.</text>
</comment>
<reference evidence="1 2" key="1">
    <citation type="journal article" date="2022" name="bioRxiv">
        <title>Genomics of Preaxostyla Flagellates Illuminates Evolutionary Transitions and the Path Towards Mitochondrial Loss.</title>
        <authorList>
            <person name="Novak L.V.F."/>
            <person name="Treitli S.C."/>
            <person name="Pyrih J."/>
            <person name="Halakuc P."/>
            <person name="Pipaliya S.V."/>
            <person name="Vacek V."/>
            <person name="Brzon O."/>
            <person name="Soukal P."/>
            <person name="Eme L."/>
            <person name="Dacks J.B."/>
            <person name="Karnkowska A."/>
            <person name="Elias M."/>
            <person name="Hampl V."/>
        </authorList>
    </citation>
    <scope>NUCLEOTIDE SEQUENCE [LARGE SCALE GENOMIC DNA]</scope>
    <source>
        <strain evidence="1">NAU3</strain>
        <tissue evidence="1">Gut</tissue>
    </source>
</reference>
<sequence>MLTLVEVQLIDRVSVSLNVTSVSSADASLSSSVSSTSRPTLRMVSPFGLRSLDIDHRDERHCVMRRLERREDSSLLVVSIHGAKQWPAHKRCHNHPVTYLIRRLE</sequence>
<evidence type="ECO:0000313" key="1">
    <source>
        <dbReference type="EMBL" id="KAK2957446.1"/>
    </source>
</evidence>
<dbReference type="EMBL" id="JARBJD010000046">
    <property type="protein sequence ID" value="KAK2957446.1"/>
    <property type="molecule type" value="Genomic_DNA"/>
</dbReference>